<organism evidence="1 2">
    <name type="scientific">Candidatus Uhrbacteria bacterium GW2011_GWF2_44_350</name>
    <dbReference type="NCBI Taxonomy" id="1619000"/>
    <lineage>
        <taxon>Bacteria</taxon>
        <taxon>Candidatus Uhriibacteriota</taxon>
    </lineage>
</organism>
<accession>A0A0G1LMU4</accession>
<proteinExistence type="predicted"/>
<dbReference type="Proteomes" id="UP000034154">
    <property type="component" value="Unassembled WGS sequence"/>
</dbReference>
<comment type="caution">
    <text evidence="1">The sequence shown here is derived from an EMBL/GenBank/DDBJ whole genome shotgun (WGS) entry which is preliminary data.</text>
</comment>
<evidence type="ECO:0000313" key="2">
    <source>
        <dbReference type="Proteomes" id="UP000034154"/>
    </source>
</evidence>
<evidence type="ECO:0000313" key="1">
    <source>
        <dbReference type="EMBL" id="KKT70072.1"/>
    </source>
</evidence>
<gene>
    <name evidence="1" type="ORF">UW63_C0037G0012</name>
</gene>
<sequence>MFTNQDLTFFGRRLRILLFGLTVTKYHENFLENQVTFTVIGQVFLEDKLLNKICRLCEAASVSLTPFGNSAIVIVRGVNFPFWQ</sequence>
<name>A0A0G1LMU4_9BACT</name>
<protein>
    <submittedName>
        <fullName evidence="1">Uncharacterized protein</fullName>
    </submittedName>
</protein>
<dbReference type="EMBL" id="LCJB01000037">
    <property type="protein sequence ID" value="KKT70072.1"/>
    <property type="molecule type" value="Genomic_DNA"/>
</dbReference>
<dbReference type="AlphaFoldDB" id="A0A0G1LMU4"/>
<reference evidence="1 2" key="1">
    <citation type="journal article" date="2015" name="Nature">
        <title>rRNA introns, odd ribosomes, and small enigmatic genomes across a large radiation of phyla.</title>
        <authorList>
            <person name="Brown C.T."/>
            <person name="Hug L.A."/>
            <person name="Thomas B.C."/>
            <person name="Sharon I."/>
            <person name="Castelle C.J."/>
            <person name="Singh A."/>
            <person name="Wilkins M.J."/>
            <person name="Williams K.H."/>
            <person name="Banfield J.F."/>
        </authorList>
    </citation>
    <scope>NUCLEOTIDE SEQUENCE [LARGE SCALE GENOMIC DNA]</scope>
</reference>